<dbReference type="SMART" id="SM00465">
    <property type="entry name" value="GIYc"/>
    <property type="match status" value="1"/>
</dbReference>
<dbReference type="GO" id="GO:0006289">
    <property type="term" value="P:nucleotide-excision repair"/>
    <property type="evidence" value="ECO:0007669"/>
    <property type="project" value="InterPro"/>
</dbReference>
<dbReference type="Gene3D" id="3.30.420.340">
    <property type="entry name" value="UvrC, RNAse H endonuclease domain"/>
    <property type="match status" value="1"/>
</dbReference>
<dbReference type="SUPFAM" id="SSF82771">
    <property type="entry name" value="GIY-YIG endonuclease"/>
    <property type="match status" value="1"/>
</dbReference>
<dbReference type="InterPro" id="IPR000305">
    <property type="entry name" value="GIY-YIG_endonuc"/>
</dbReference>
<dbReference type="EMBL" id="MHQC01000047">
    <property type="protein sequence ID" value="OGZ93895.1"/>
    <property type="molecule type" value="Genomic_DNA"/>
</dbReference>
<dbReference type="InterPro" id="IPR035901">
    <property type="entry name" value="GIY-YIG_endonuc_sf"/>
</dbReference>
<dbReference type="Gene3D" id="4.10.860.10">
    <property type="entry name" value="UVR domain"/>
    <property type="match status" value="1"/>
</dbReference>
<feature type="domain" description="UvrC family homology region profile" evidence="8">
    <location>
        <begin position="286"/>
        <end position="402"/>
    </location>
</feature>
<dbReference type="Pfam" id="PF01541">
    <property type="entry name" value="GIY-YIG"/>
    <property type="match status" value="1"/>
</dbReference>
<feature type="domain" description="UVR" evidence="6">
    <location>
        <begin position="234"/>
        <end position="269"/>
    </location>
</feature>
<evidence type="ECO:0008006" key="11">
    <source>
        <dbReference type="Google" id="ProtNLM"/>
    </source>
</evidence>
<dbReference type="PROSITE" id="PS50164">
    <property type="entry name" value="GIY_YIG"/>
    <property type="match status" value="1"/>
</dbReference>
<dbReference type="InterPro" id="IPR038476">
    <property type="entry name" value="UvrC_RNase_H_dom_sf"/>
</dbReference>
<dbReference type="InterPro" id="IPR001162">
    <property type="entry name" value="UvrC_RNase_H_dom"/>
</dbReference>
<name>A0A1G2K3D3_9BACT</name>
<accession>A0A1G2K3D3</accession>
<evidence type="ECO:0000313" key="10">
    <source>
        <dbReference type="Proteomes" id="UP000177152"/>
    </source>
</evidence>
<dbReference type="GO" id="GO:0009381">
    <property type="term" value="F:excinuclease ABC activity"/>
    <property type="evidence" value="ECO:0007669"/>
    <property type="project" value="InterPro"/>
</dbReference>
<dbReference type="PROSITE" id="PS50151">
    <property type="entry name" value="UVR"/>
    <property type="match status" value="1"/>
</dbReference>
<dbReference type="Pfam" id="PF08459">
    <property type="entry name" value="UvrC_RNaseH_dom"/>
    <property type="match status" value="1"/>
</dbReference>
<dbReference type="FunFam" id="3.40.1440.10:FF:000001">
    <property type="entry name" value="UvrABC system protein C"/>
    <property type="match status" value="1"/>
</dbReference>
<gene>
    <name evidence="9" type="ORF">A2633_05265</name>
</gene>
<dbReference type="Proteomes" id="UP000177152">
    <property type="component" value="Unassembled WGS sequence"/>
</dbReference>
<dbReference type="PANTHER" id="PTHR30562">
    <property type="entry name" value="UVRC/OXIDOREDUCTASE"/>
    <property type="match status" value="1"/>
</dbReference>
<evidence type="ECO:0000256" key="4">
    <source>
        <dbReference type="ARBA" id="ARBA00022881"/>
    </source>
</evidence>
<comment type="caution">
    <text evidence="9">The sequence shown here is derived from an EMBL/GenBank/DDBJ whole genome shotgun (WGS) entry which is preliminary data.</text>
</comment>
<dbReference type="Gene3D" id="3.40.1440.10">
    <property type="entry name" value="GIY-YIG endonuclease"/>
    <property type="match status" value="1"/>
</dbReference>
<evidence type="ECO:0000259" key="7">
    <source>
        <dbReference type="PROSITE" id="PS50164"/>
    </source>
</evidence>
<dbReference type="InterPro" id="IPR047296">
    <property type="entry name" value="GIY-YIG_UvrC_Cho"/>
</dbReference>
<dbReference type="GO" id="GO:0009380">
    <property type="term" value="C:excinuclease repair complex"/>
    <property type="evidence" value="ECO:0007669"/>
    <property type="project" value="TreeGrafter"/>
</dbReference>
<sequence>MGTAAKQIDETGNNVDYKLMQKPKSIPKTPGVYIFRNTRKTPVYIGKAANLRSRVSSYFLKTGKSPKTEKLMKEAASVNFLELASELEALITEAELIKKWRPKYNILMRDDKSYFYVAITKEKFPRIFITHQPRNISDSVQKLGAQRQTKISYIGPFTEGGTLTAILRTLRRIFPYCTCKENHTRPCLNSEIGRCPGFCCFDKKYSRHSSTAIPKNHYRESIKNIVAVLEGKRVRLFLELKKNMKAASAGQNFEKAALLRDQLLGLESIFAHRHILKHPSEIEFAQEDLSQKLKELFGTGRAIHRLEGYDISNISGTSAVGSMVVFSKRLPSSPYRYTSHAEYGPDKSQYRKFKIKTVLGPNDVEMLKEVIRRRFGHVEWHFPDILVIDGGRPQLNAVRTVLRELRLKNEDLRSVILTSLAKKEEELYIEGMKHPIRLQEGSGGILHLFQHIRDESHRFAKKYHHKLRKIKYKRD</sequence>
<dbReference type="InterPro" id="IPR001943">
    <property type="entry name" value="UVR_dom"/>
</dbReference>
<reference evidence="9 10" key="1">
    <citation type="journal article" date="2016" name="Nat. Commun.">
        <title>Thousands of microbial genomes shed light on interconnected biogeochemical processes in an aquifer system.</title>
        <authorList>
            <person name="Anantharaman K."/>
            <person name="Brown C.T."/>
            <person name="Hug L.A."/>
            <person name="Sharon I."/>
            <person name="Castelle C.J."/>
            <person name="Probst A.J."/>
            <person name="Thomas B.C."/>
            <person name="Singh A."/>
            <person name="Wilkins M.J."/>
            <person name="Karaoz U."/>
            <person name="Brodie E.L."/>
            <person name="Williams K.H."/>
            <person name="Hubbard S.S."/>
            <person name="Banfield J.F."/>
        </authorList>
    </citation>
    <scope>NUCLEOTIDE SEQUENCE [LARGE SCALE GENOMIC DNA]</scope>
</reference>
<evidence type="ECO:0000313" key="9">
    <source>
        <dbReference type="EMBL" id="OGZ93895.1"/>
    </source>
</evidence>
<evidence type="ECO:0000256" key="1">
    <source>
        <dbReference type="ARBA" id="ARBA00022490"/>
    </source>
</evidence>
<proteinExistence type="predicted"/>
<dbReference type="InterPro" id="IPR050066">
    <property type="entry name" value="UvrABC_protein_C"/>
</dbReference>
<keyword evidence="1" id="KW-0963">Cytoplasm</keyword>
<dbReference type="PANTHER" id="PTHR30562:SF1">
    <property type="entry name" value="UVRABC SYSTEM PROTEIN C"/>
    <property type="match status" value="1"/>
</dbReference>
<dbReference type="Pfam" id="PF02151">
    <property type="entry name" value="UVR"/>
    <property type="match status" value="1"/>
</dbReference>
<evidence type="ECO:0000256" key="2">
    <source>
        <dbReference type="ARBA" id="ARBA00022763"/>
    </source>
</evidence>
<dbReference type="CDD" id="cd10434">
    <property type="entry name" value="GIY-YIG_UvrC_Cho"/>
    <property type="match status" value="1"/>
</dbReference>
<dbReference type="PROSITE" id="PS50165">
    <property type="entry name" value="UVRC"/>
    <property type="match status" value="1"/>
</dbReference>
<keyword evidence="5" id="KW-0234">DNA repair</keyword>
<keyword evidence="2" id="KW-0227">DNA damage</keyword>
<evidence type="ECO:0000256" key="5">
    <source>
        <dbReference type="ARBA" id="ARBA00023204"/>
    </source>
</evidence>
<keyword evidence="3" id="KW-0228">DNA excision</keyword>
<keyword evidence="4" id="KW-0267">Excision nuclease</keyword>
<protein>
    <recommendedName>
        <fullName evidence="11">Excinuclease ABC subunit C</fullName>
    </recommendedName>
</protein>
<dbReference type="InterPro" id="IPR036876">
    <property type="entry name" value="UVR_dom_sf"/>
</dbReference>
<dbReference type="SUPFAM" id="SSF46600">
    <property type="entry name" value="C-terminal UvrC-binding domain of UvrB"/>
    <property type="match status" value="1"/>
</dbReference>
<feature type="domain" description="GIY-YIG" evidence="7">
    <location>
        <begin position="28"/>
        <end position="106"/>
    </location>
</feature>
<evidence type="ECO:0000259" key="8">
    <source>
        <dbReference type="PROSITE" id="PS50165"/>
    </source>
</evidence>
<evidence type="ECO:0000259" key="6">
    <source>
        <dbReference type="PROSITE" id="PS50151"/>
    </source>
</evidence>
<evidence type="ECO:0000256" key="3">
    <source>
        <dbReference type="ARBA" id="ARBA00022769"/>
    </source>
</evidence>
<dbReference type="AlphaFoldDB" id="A0A1G2K3D3"/>
<organism evidence="9 10">
    <name type="scientific">Candidatus Sungbacteria bacterium RIFCSPHIGHO2_01_FULL_47_32</name>
    <dbReference type="NCBI Taxonomy" id="1802264"/>
    <lineage>
        <taxon>Bacteria</taxon>
        <taxon>Candidatus Sungiibacteriota</taxon>
    </lineage>
</organism>